<feature type="compositionally biased region" description="Polar residues" evidence="1">
    <location>
        <begin position="275"/>
        <end position="286"/>
    </location>
</feature>
<feature type="region of interest" description="Disordered" evidence="1">
    <location>
        <begin position="28"/>
        <end position="101"/>
    </location>
</feature>
<gene>
    <name evidence="3" type="ORF">B0T24DRAFT_22528</name>
</gene>
<feature type="domain" description="BHLH" evidence="2">
    <location>
        <begin position="280"/>
        <end position="352"/>
    </location>
</feature>
<dbReference type="AlphaFoldDB" id="A0AAE0TX33"/>
<comment type="caution">
    <text evidence="3">The sequence shown here is derived from an EMBL/GenBank/DDBJ whole genome shotgun (WGS) entry which is preliminary data.</text>
</comment>
<dbReference type="EMBL" id="JAULSN010000001">
    <property type="protein sequence ID" value="KAK3382764.1"/>
    <property type="molecule type" value="Genomic_DNA"/>
</dbReference>
<feature type="region of interest" description="Disordered" evidence="1">
    <location>
        <begin position="307"/>
        <end position="337"/>
    </location>
</feature>
<dbReference type="SMART" id="SM00353">
    <property type="entry name" value="HLH"/>
    <property type="match status" value="1"/>
</dbReference>
<feature type="compositionally biased region" description="Polar residues" evidence="1">
    <location>
        <begin position="219"/>
        <end position="230"/>
    </location>
</feature>
<evidence type="ECO:0000313" key="4">
    <source>
        <dbReference type="Proteomes" id="UP001287356"/>
    </source>
</evidence>
<organism evidence="3 4">
    <name type="scientific">Lasiosphaeria ovina</name>
    <dbReference type="NCBI Taxonomy" id="92902"/>
    <lineage>
        <taxon>Eukaryota</taxon>
        <taxon>Fungi</taxon>
        <taxon>Dikarya</taxon>
        <taxon>Ascomycota</taxon>
        <taxon>Pezizomycotina</taxon>
        <taxon>Sordariomycetes</taxon>
        <taxon>Sordariomycetidae</taxon>
        <taxon>Sordariales</taxon>
        <taxon>Lasiosphaeriaceae</taxon>
        <taxon>Lasiosphaeria</taxon>
    </lineage>
</organism>
<keyword evidence="4" id="KW-1185">Reference proteome</keyword>
<reference evidence="3" key="1">
    <citation type="journal article" date="2023" name="Mol. Phylogenet. Evol.">
        <title>Genome-scale phylogeny and comparative genomics of the fungal order Sordariales.</title>
        <authorList>
            <person name="Hensen N."/>
            <person name="Bonometti L."/>
            <person name="Westerberg I."/>
            <person name="Brannstrom I.O."/>
            <person name="Guillou S."/>
            <person name="Cros-Aarteil S."/>
            <person name="Calhoun S."/>
            <person name="Haridas S."/>
            <person name="Kuo A."/>
            <person name="Mondo S."/>
            <person name="Pangilinan J."/>
            <person name="Riley R."/>
            <person name="LaButti K."/>
            <person name="Andreopoulos B."/>
            <person name="Lipzen A."/>
            <person name="Chen C."/>
            <person name="Yan M."/>
            <person name="Daum C."/>
            <person name="Ng V."/>
            <person name="Clum A."/>
            <person name="Steindorff A."/>
            <person name="Ohm R.A."/>
            <person name="Martin F."/>
            <person name="Silar P."/>
            <person name="Natvig D.O."/>
            <person name="Lalanne C."/>
            <person name="Gautier V."/>
            <person name="Ament-Velasquez S.L."/>
            <person name="Kruys A."/>
            <person name="Hutchinson M.I."/>
            <person name="Powell A.J."/>
            <person name="Barry K."/>
            <person name="Miller A.N."/>
            <person name="Grigoriev I.V."/>
            <person name="Debuchy R."/>
            <person name="Gladieux P."/>
            <person name="Hiltunen Thoren M."/>
            <person name="Johannesson H."/>
        </authorList>
    </citation>
    <scope>NUCLEOTIDE SEQUENCE</scope>
    <source>
        <strain evidence="3">CBS 958.72</strain>
    </source>
</reference>
<feature type="compositionally biased region" description="Basic and acidic residues" evidence="1">
    <location>
        <begin position="202"/>
        <end position="215"/>
    </location>
</feature>
<evidence type="ECO:0000313" key="3">
    <source>
        <dbReference type="EMBL" id="KAK3382764.1"/>
    </source>
</evidence>
<feature type="compositionally biased region" description="Polar residues" evidence="1">
    <location>
        <begin position="54"/>
        <end position="72"/>
    </location>
</feature>
<dbReference type="Gene3D" id="4.10.280.10">
    <property type="entry name" value="Helix-loop-helix DNA-binding domain"/>
    <property type="match status" value="1"/>
</dbReference>
<name>A0AAE0TX33_9PEZI</name>
<feature type="compositionally biased region" description="Low complexity" evidence="1">
    <location>
        <begin position="79"/>
        <end position="92"/>
    </location>
</feature>
<dbReference type="Pfam" id="PF00010">
    <property type="entry name" value="HLH"/>
    <property type="match status" value="1"/>
</dbReference>
<reference evidence="3" key="2">
    <citation type="submission" date="2023-06" db="EMBL/GenBank/DDBJ databases">
        <authorList>
            <consortium name="Lawrence Berkeley National Laboratory"/>
            <person name="Haridas S."/>
            <person name="Hensen N."/>
            <person name="Bonometti L."/>
            <person name="Westerberg I."/>
            <person name="Brannstrom I.O."/>
            <person name="Guillou S."/>
            <person name="Cros-Aarteil S."/>
            <person name="Calhoun S."/>
            <person name="Kuo A."/>
            <person name="Mondo S."/>
            <person name="Pangilinan J."/>
            <person name="Riley R."/>
            <person name="Labutti K."/>
            <person name="Andreopoulos B."/>
            <person name="Lipzen A."/>
            <person name="Chen C."/>
            <person name="Yanf M."/>
            <person name="Daum C."/>
            <person name="Ng V."/>
            <person name="Clum A."/>
            <person name="Steindorff A."/>
            <person name="Ohm R."/>
            <person name="Martin F."/>
            <person name="Silar P."/>
            <person name="Natvig D."/>
            <person name="Lalanne C."/>
            <person name="Gautier V."/>
            <person name="Ament-Velasquez S.L."/>
            <person name="Kruys A."/>
            <person name="Hutchinson M.I."/>
            <person name="Powell A.J."/>
            <person name="Barry K."/>
            <person name="Miller A.N."/>
            <person name="Grigoriev I.V."/>
            <person name="Debuchy R."/>
            <person name="Gladieux P."/>
            <person name="Thoren M.H."/>
            <person name="Johannesson H."/>
        </authorList>
    </citation>
    <scope>NUCLEOTIDE SEQUENCE</scope>
    <source>
        <strain evidence="3">CBS 958.72</strain>
    </source>
</reference>
<dbReference type="SUPFAM" id="SSF47459">
    <property type="entry name" value="HLH, helix-loop-helix DNA-binding domain"/>
    <property type="match status" value="1"/>
</dbReference>
<proteinExistence type="predicted"/>
<sequence>MSPSEEPPYQYLMPQGFDSDALAESRVPTWINGETSSPALYHDRSSHQYFPPAGSSQYGNMGQYSYSSSTASGDPATASFGHSVHDGSSVGSTWAPVTPTTPLEGDGLTSYFHGHPGSVSYAGSAPASPAGVETVPHLSWGNAPYVHNAYSGLPEDHAAPLGDFSQSPSVGYSFAGSNSTRTLSNNDGSEGSEDGSARTKKSRESRTKASRESQRAKSNKTSEGGKSPPSSRRRKAKQWGGEATAAVLGPPPGPELRTAARRTRRTQGPTKPGESPQQRLARTNHNQVEKQYRGRLHQGFELLLKALPETEGEGGAGAGEDGASSPTSNPNRKKRLSKYEVVRSAGCHILSLEDEVKGLRRKIELLTEGKEVPGESEDNKVNRKLE</sequence>
<dbReference type="InterPro" id="IPR036638">
    <property type="entry name" value="HLH_DNA-bd_sf"/>
</dbReference>
<feature type="compositionally biased region" description="Polar residues" evidence="1">
    <location>
        <begin position="172"/>
        <end position="189"/>
    </location>
</feature>
<feature type="region of interest" description="Disordered" evidence="1">
    <location>
        <begin position="366"/>
        <end position="386"/>
    </location>
</feature>
<dbReference type="PROSITE" id="PS50888">
    <property type="entry name" value="BHLH"/>
    <property type="match status" value="1"/>
</dbReference>
<accession>A0AAE0TX33</accession>
<evidence type="ECO:0000256" key="1">
    <source>
        <dbReference type="SAM" id="MobiDB-lite"/>
    </source>
</evidence>
<evidence type="ECO:0000259" key="2">
    <source>
        <dbReference type="PROSITE" id="PS50888"/>
    </source>
</evidence>
<feature type="region of interest" description="Disordered" evidence="1">
    <location>
        <begin position="172"/>
        <end position="287"/>
    </location>
</feature>
<dbReference type="GO" id="GO:0046983">
    <property type="term" value="F:protein dimerization activity"/>
    <property type="evidence" value="ECO:0007669"/>
    <property type="project" value="InterPro"/>
</dbReference>
<dbReference type="InterPro" id="IPR011598">
    <property type="entry name" value="bHLH_dom"/>
</dbReference>
<dbReference type="Proteomes" id="UP001287356">
    <property type="component" value="Unassembled WGS sequence"/>
</dbReference>
<protein>
    <recommendedName>
        <fullName evidence="2">BHLH domain-containing protein</fullName>
    </recommendedName>
</protein>